<organism evidence="1 2">
    <name type="scientific">Pseudonocardia xishanensis</name>
    <dbReference type="NCBI Taxonomy" id="630995"/>
    <lineage>
        <taxon>Bacteria</taxon>
        <taxon>Bacillati</taxon>
        <taxon>Actinomycetota</taxon>
        <taxon>Actinomycetes</taxon>
        <taxon>Pseudonocardiales</taxon>
        <taxon>Pseudonocardiaceae</taxon>
        <taxon>Pseudonocardia</taxon>
    </lineage>
</organism>
<comment type="caution">
    <text evidence="1">The sequence shown here is derived from an EMBL/GenBank/DDBJ whole genome shotgun (WGS) entry which is preliminary data.</text>
</comment>
<dbReference type="RefSeq" id="WP_345423343.1">
    <property type="nucleotide sequence ID" value="NZ_BAABGT010000075.1"/>
</dbReference>
<gene>
    <name evidence="1" type="ORF">GCM10023175_46850</name>
</gene>
<dbReference type="PANTHER" id="PTHR30143">
    <property type="entry name" value="ACID HYDRATASE"/>
    <property type="match status" value="1"/>
</dbReference>
<reference evidence="2" key="1">
    <citation type="journal article" date="2019" name="Int. J. Syst. Evol. Microbiol.">
        <title>The Global Catalogue of Microorganisms (GCM) 10K type strain sequencing project: providing services to taxonomists for standard genome sequencing and annotation.</title>
        <authorList>
            <consortium name="The Broad Institute Genomics Platform"/>
            <consortium name="The Broad Institute Genome Sequencing Center for Infectious Disease"/>
            <person name="Wu L."/>
            <person name="Ma J."/>
        </authorList>
    </citation>
    <scope>NUCLEOTIDE SEQUENCE [LARGE SCALE GENOMIC DNA]</scope>
    <source>
        <strain evidence="2">JCM 17906</strain>
    </source>
</reference>
<evidence type="ECO:0000313" key="1">
    <source>
        <dbReference type="EMBL" id="GAA4552670.1"/>
    </source>
</evidence>
<name>A0ABP8RYY8_9PSEU</name>
<dbReference type="Gene3D" id="3.90.850.10">
    <property type="entry name" value="Fumarylacetoacetase-like, C-terminal domain"/>
    <property type="match status" value="1"/>
</dbReference>
<sequence length="116" mass="13049">MTEEESAPVLDARGKAHALYEARRTRKPISPFTDDEPHLTMADGYAIEAELVPMLLADGDEIVGYKVGLTSLAMQRLSVCNPRTSVRYSRRLGTLMAVTCRWIASSRRRWKPRSPT</sequence>
<protein>
    <submittedName>
        <fullName evidence="1">Uncharacterized protein</fullName>
    </submittedName>
</protein>
<dbReference type="InterPro" id="IPR036663">
    <property type="entry name" value="Fumarylacetoacetase_C_sf"/>
</dbReference>
<keyword evidence="2" id="KW-1185">Reference proteome</keyword>
<dbReference type="InterPro" id="IPR050772">
    <property type="entry name" value="Hydratase-Decarb/MhpD_sf"/>
</dbReference>
<dbReference type="PANTHER" id="PTHR30143:SF0">
    <property type="entry name" value="2-KETO-4-PENTENOATE HYDRATASE"/>
    <property type="match status" value="1"/>
</dbReference>
<proteinExistence type="predicted"/>
<dbReference type="EMBL" id="BAABGT010000075">
    <property type="protein sequence ID" value="GAA4552670.1"/>
    <property type="molecule type" value="Genomic_DNA"/>
</dbReference>
<evidence type="ECO:0000313" key="2">
    <source>
        <dbReference type="Proteomes" id="UP001501598"/>
    </source>
</evidence>
<accession>A0ABP8RYY8</accession>
<dbReference type="Proteomes" id="UP001501598">
    <property type="component" value="Unassembled WGS sequence"/>
</dbReference>
<dbReference type="SUPFAM" id="SSF56529">
    <property type="entry name" value="FAH"/>
    <property type="match status" value="1"/>
</dbReference>